<accession>A0A7N0TFW6</accession>
<keyword evidence="2" id="KW-0808">Transferase</keyword>
<comment type="similarity">
    <text evidence="1">Belongs to the plant acyltransferase family.</text>
</comment>
<dbReference type="EnsemblPlants" id="Kaladp0036s0129.1.v1.1">
    <property type="protein sequence ID" value="Kaladp0036s0129.1.v1.1.CDS.1"/>
    <property type="gene ID" value="Kaladp0036s0129.v1.1"/>
</dbReference>
<name>A0A7N0TFW6_KALFE</name>
<evidence type="ECO:0000313" key="4">
    <source>
        <dbReference type="EnsemblPlants" id="Kaladp0036s0129.1.v1.1.CDS.1"/>
    </source>
</evidence>
<proteinExistence type="inferred from homology"/>
<dbReference type="PANTHER" id="PTHR31642">
    <property type="entry name" value="TRICHOTHECENE 3-O-ACETYLTRANSFERASE"/>
    <property type="match status" value="1"/>
</dbReference>
<keyword evidence="5" id="KW-1185">Reference proteome</keyword>
<dbReference type="AlphaFoldDB" id="A0A7N0TFW6"/>
<evidence type="ECO:0000256" key="1">
    <source>
        <dbReference type="ARBA" id="ARBA00009861"/>
    </source>
</evidence>
<dbReference type="GO" id="GO:0016747">
    <property type="term" value="F:acyltransferase activity, transferring groups other than amino-acyl groups"/>
    <property type="evidence" value="ECO:0007669"/>
    <property type="project" value="TreeGrafter"/>
</dbReference>
<dbReference type="PANTHER" id="PTHR31642:SF11">
    <property type="entry name" value="SHIKIMATE O-HYDROXYCINNAMOYLTRANSFERASE"/>
    <property type="match status" value="1"/>
</dbReference>
<evidence type="ECO:0000256" key="3">
    <source>
        <dbReference type="ARBA" id="ARBA00023315"/>
    </source>
</evidence>
<dbReference type="Gene3D" id="3.30.559.10">
    <property type="entry name" value="Chloramphenicol acetyltransferase-like domain"/>
    <property type="match status" value="1"/>
</dbReference>
<dbReference type="Proteomes" id="UP000594263">
    <property type="component" value="Unplaced"/>
</dbReference>
<dbReference type="Pfam" id="PF02458">
    <property type="entry name" value="Transferase"/>
    <property type="match status" value="1"/>
</dbReference>
<dbReference type="OMA" id="CLEATHM"/>
<evidence type="ECO:0000256" key="2">
    <source>
        <dbReference type="ARBA" id="ARBA00022679"/>
    </source>
</evidence>
<sequence length="203" mass="22608">MAGRLRMGQDGRLEIECNGEGAFDPPQPAFDYVEYHPGPAMKPANALPESLAVSACFKITREQLKALKAKAQTLNEDVRSFTQYYSSYVMLATHVWRCVCLGRGLEDDQKTELYIATDRRQRVTPNLPRAFFGNAVFTVTPVATSGDLTGRPLRYSASKIQETLVRLNNNYLRSALDYLALQPDLSDLARGPPTYKCPNLGIT</sequence>
<dbReference type="InterPro" id="IPR050317">
    <property type="entry name" value="Plant_Fungal_Acyltransferase"/>
</dbReference>
<dbReference type="Gramene" id="Kaladp0036s0129.1.v1.1">
    <property type="protein sequence ID" value="Kaladp0036s0129.1.v1.1.CDS.1"/>
    <property type="gene ID" value="Kaladp0036s0129.v1.1"/>
</dbReference>
<evidence type="ECO:0000313" key="5">
    <source>
        <dbReference type="Proteomes" id="UP000594263"/>
    </source>
</evidence>
<keyword evidence="3" id="KW-0012">Acyltransferase</keyword>
<reference evidence="4" key="1">
    <citation type="submission" date="2021-01" db="UniProtKB">
        <authorList>
            <consortium name="EnsemblPlants"/>
        </authorList>
    </citation>
    <scope>IDENTIFICATION</scope>
</reference>
<dbReference type="InterPro" id="IPR023213">
    <property type="entry name" value="CAT-like_dom_sf"/>
</dbReference>
<organism evidence="4 5">
    <name type="scientific">Kalanchoe fedtschenkoi</name>
    <name type="common">Lavender scallops</name>
    <name type="synonym">South American air plant</name>
    <dbReference type="NCBI Taxonomy" id="63787"/>
    <lineage>
        <taxon>Eukaryota</taxon>
        <taxon>Viridiplantae</taxon>
        <taxon>Streptophyta</taxon>
        <taxon>Embryophyta</taxon>
        <taxon>Tracheophyta</taxon>
        <taxon>Spermatophyta</taxon>
        <taxon>Magnoliopsida</taxon>
        <taxon>eudicotyledons</taxon>
        <taxon>Gunneridae</taxon>
        <taxon>Pentapetalae</taxon>
        <taxon>Saxifragales</taxon>
        <taxon>Crassulaceae</taxon>
        <taxon>Kalanchoe</taxon>
    </lineage>
</organism>
<protein>
    <submittedName>
        <fullName evidence="4">Uncharacterized protein</fullName>
    </submittedName>
</protein>